<dbReference type="EMBL" id="JBHSKM010000045">
    <property type="protein sequence ID" value="MFC5220083.1"/>
    <property type="molecule type" value="Genomic_DNA"/>
</dbReference>
<protein>
    <recommendedName>
        <fullName evidence="3">Integrase</fullName>
    </recommendedName>
</protein>
<dbReference type="Proteomes" id="UP001596263">
    <property type="component" value="Unassembled WGS sequence"/>
</dbReference>
<comment type="caution">
    <text evidence="1">The sequence shown here is derived from an EMBL/GenBank/DDBJ whole genome shotgun (WGS) entry which is preliminary data.</text>
</comment>
<gene>
    <name evidence="1" type="ORF">ACFPQ9_40365</name>
</gene>
<reference evidence="2" key="1">
    <citation type="journal article" date="2019" name="Int. J. Syst. Evol. Microbiol.">
        <title>The Global Catalogue of Microorganisms (GCM) 10K type strain sequencing project: providing services to taxonomists for standard genome sequencing and annotation.</title>
        <authorList>
            <consortium name="The Broad Institute Genomics Platform"/>
            <consortium name="The Broad Institute Genome Sequencing Center for Infectious Disease"/>
            <person name="Wu L."/>
            <person name="Ma J."/>
        </authorList>
    </citation>
    <scope>NUCLEOTIDE SEQUENCE [LARGE SCALE GENOMIC DNA]</scope>
    <source>
        <strain evidence="2">KCTC 42586</strain>
    </source>
</reference>
<evidence type="ECO:0000313" key="2">
    <source>
        <dbReference type="Proteomes" id="UP001596263"/>
    </source>
</evidence>
<keyword evidence="2" id="KW-1185">Reference proteome</keyword>
<organism evidence="1 2">
    <name type="scientific">Streptomyces coerulescens</name>
    <dbReference type="NCBI Taxonomy" id="29304"/>
    <lineage>
        <taxon>Bacteria</taxon>
        <taxon>Bacillati</taxon>
        <taxon>Actinomycetota</taxon>
        <taxon>Actinomycetes</taxon>
        <taxon>Kitasatosporales</taxon>
        <taxon>Streptomycetaceae</taxon>
        <taxon>Streptomyces</taxon>
    </lineage>
</organism>
<dbReference type="RefSeq" id="WP_380864558.1">
    <property type="nucleotide sequence ID" value="NZ_JBHSKM010000045.1"/>
</dbReference>
<name>A0ABW0CXB7_STRCD</name>
<proteinExistence type="predicted"/>
<sequence length="58" mass="6348">MPPSCAPLETADLSALADRQQEWFTTGRGPVSVRRYARVSDFVRAAVRSANGRDRAAL</sequence>
<accession>A0ABW0CXB7</accession>
<evidence type="ECO:0000313" key="1">
    <source>
        <dbReference type="EMBL" id="MFC5220083.1"/>
    </source>
</evidence>
<evidence type="ECO:0008006" key="3">
    <source>
        <dbReference type="Google" id="ProtNLM"/>
    </source>
</evidence>